<organism evidence="2">
    <name type="scientific">Rhizophora mucronata</name>
    <name type="common">Asiatic mangrove</name>
    <dbReference type="NCBI Taxonomy" id="61149"/>
    <lineage>
        <taxon>Eukaryota</taxon>
        <taxon>Viridiplantae</taxon>
        <taxon>Streptophyta</taxon>
        <taxon>Embryophyta</taxon>
        <taxon>Tracheophyta</taxon>
        <taxon>Spermatophyta</taxon>
        <taxon>Magnoliopsida</taxon>
        <taxon>eudicotyledons</taxon>
        <taxon>Gunneridae</taxon>
        <taxon>Pentapetalae</taxon>
        <taxon>rosids</taxon>
        <taxon>fabids</taxon>
        <taxon>Malpighiales</taxon>
        <taxon>Rhizophoraceae</taxon>
        <taxon>Rhizophora</taxon>
    </lineage>
</organism>
<name>A0A2P2P4H4_RHIMU</name>
<proteinExistence type="predicted"/>
<protein>
    <submittedName>
        <fullName evidence="2">Uncharacterized protein</fullName>
    </submittedName>
</protein>
<evidence type="ECO:0000313" key="2">
    <source>
        <dbReference type="EMBL" id="MBX49627.1"/>
    </source>
</evidence>
<dbReference type="EMBL" id="GGEC01069143">
    <property type="protein sequence ID" value="MBX49627.1"/>
    <property type="molecule type" value="Transcribed_RNA"/>
</dbReference>
<keyword evidence="1" id="KW-0812">Transmembrane</keyword>
<keyword evidence="1" id="KW-0472">Membrane</keyword>
<dbReference type="AlphaFoldDB" id="A0A2P2P4H4"/>
<accession>A0A2P2P4H4</accession>
<feature type="transmembrane region" description="Helical" evidence="1">
    <location>
        <begin position="21"/>
        <end position="41"/>
    </location>
</feature>
<sequence length="42" mass="5022">MVREILSHIAKIWHENLTLNHINALSWWIFLLPPCHIMFIGL</sequence>
<reference evidence="2" key="1">
    <citation type="submission" date="2018-02" db="EMBL/GenBank/DDBJ databases">
        <title>Rhizophora mucronata_Transcriptome.</title>
        <authorList>
            <person name="Meera S.P."/>
            <person name="Sreeshan A."/>
            <person name="Augustine A."/>
        </authorList>
    </citation>
    <scope>NUCLEOTIDE SEQUENCE</scope>
    <source>
        <tissue evidence="2">Leaf</tissue>
    </source>
</reference>
<keyword evidence="1" id="KW-1133">Transmembrane helix</keyword>
<evidence type="ECO:0000256" key="1">
    <source>
        <dbReference type="SAM" id="Phobius"/>
    </source>
</evidence>